<evidence type="ECO:0000256" key="1">
    <source>
        <dbReference type="SAM" id="SignalP"/>
    </source>
</evidence>
<feature type="chain" id="PRO_5047254004" description="Secreted protein" evidence="1">
    <location>
        <begin position="25"/>
        <end position="64"/>
    </location>
</feature>
<keyword evidence="1" id="KW-0732">Signal</keyword>
<organism evidence="2 3">
    <name type="scientific">Aporhodopirellula aestuarii</name>
    <dbReference type="NCBI Taxonomy" id="2950107"/>
    <lineage>
        <taxon>Bacteria</taxon>
        <taxon>Pseudomonadati</taxon>
        <taxon>Planctomycetota</taxon>
        <taxon>Planctomycetia</taxon>
        <taxon>Pirellulales</taxon>
        <taxon>Pirellulaceae</taxon>
        <taxon>Aporhodopirellula</taxon>
    </lineage>
</organism>
<accession>A0ABT0TZU3</accession>
<dbReference type="EMBL" id="JAMQBK010000017">
    <property type="protein sequence ID" value="MCM2370123.1"/>
    <property type="molecule type" value="Genomic_DNA"/>
</dbReference>
<reference evidence="2 3" key="1">
    <citation type="journal article" date="2022" name="Syst. Appl. Microbiol.">
        <title>Rhodopirellula aestuarii sp. nov., a novel member of the genus Rhodopirellula isolated from brackish sediments collected in the Tagus River estuary, Portugal.</title>
        <authorList>
            <person name="Vitorino I.R."/>
            <person name="Klimek D."/>
            <person name="Calusinska M."/>
            <person name="Lobo-da-Cunha A."/>
            <person name="Vasconcelos V."/>
            <person name="Lage O.M."/>
        </authorList>
    </citation>
    <scope>NUCLEOTIDE SEQUENCE [LARGE SCALE GENOMIC DNA]</scope>
    <source>
        <strain evidence="2 3">ICT_H3.1</strain>
    </source>
</reference>
<protein>
    <recommendedName>
        <fullName evidence="4">Secreted protein</fullName>
    </recommendedName>
</protein>
<sequence length="64" mass="6736">MIVNLVSRSSLLSILLGCSLFSLGMSTGCGNSANDVPEVTMDEIADYEKKLAEAQAKANAEEAK</sequence>
<comment type="caution">
    <text evidence="2">The sequence shown here is derived from an EMBL/GenBank/DDBJ whole genome shotgun (WGS) entry which is preliminary data.</text>
</comment>
<dbReference type="RefSeq" id="WP_250927795.1">
    <property type="nucleotide sequence ID" value="NZ_JAMQBK010000017.1"/>
</dbReference>
<keyword evidence="3" id="KW-1185">Reference proteome</keyword>
<feature type="signal peptide" evidence="1">
    <location>
        <begin position="1"/>
        <end position="24"/>
    </location>
</feature>
<dbReference type="Proteomes" id="UP001202961">
    <property type="component" value="Unassembled WGS sequence"/>
</dbReference>
<evidence type="ECO:0000313" key="3">
    <source>
        <dbReference type="Proteomes" id="UP001202961"/>
    </source>
</evidence>
<evidence type="ECO:0000313" key="2">
    <source>
        <dbReference type="EMBL" id="MCM2370123.1"/>
    </source>
</evidence>
<name>A0ABT0TZU3_9BACT</name>
<proteinExistence type="predicted"/>
<gene>
    <name evidence="2" type="ORF">NB063_05730</name>
</gene>
<evidence type="ECO:0008006" key="4">
    <source>
        <dbReference type="Google" id="ProtNLM"/>
    </source>
</evidence>